<name>A0A1I2FPI9_9MICO</name>
<dbReference type="Proteomes" id="UP000198520">
    <property type="component" value="Unassembled WGS sequence"/>
</dbReference>
<evidence type="ECO:0008006" key="3">
    <source>
        <dbReference type="Google" id="ProtNLM"/>
    </source>
</evidence>
<evidence type="ECO:0000313" key="2">
    <source>
        <dbReference type="Proteomes" id="UP000198520"/>
    </source>
</evidence>
<dbReference type="EMBL" id="FONZ01000002">
    <property type="protein sequence ID" value="SFF07235.1"/>
    <property type="molecule type" value="Genomic_DNA"/>
</dbReference>
<dbReference type="InterPro" id="IPR025447">
    <property type="entry name" value="DUF4192"/>
</dbReference>
<reference evidence="2" key="1">
    <citation type="submission" date="2016-10" db="EMBL/GenBank/DDBJ databases">
        <authorList>
            <person name="Varghese N."/>
            <person name="Submissions S."/>
        </authorList>
    </citation>
    <scope>NUCLEOTIDE SEQUENCE [LARGE SCALE GENOMIC DNA]</scope>
    <source>
        <strain evidence="2">DSM 19083</strain>
    </source>
</reference>
<evidence type="ECO:0000313" key="1">
    <source>
        <dbReference type="EMBL" id="SFF07235.1"/>
    </source>
</evidence>
<protein>
    <recommendedName>
        <fullName evidence="3">DUF4192 domain-containing protein</fullName>
    </recommendedName>
</protein>
<organism evidence="1 2">
    <name type="scientific">Flavimobilis marinus</name>
    <dbReference type="NCBI Taxonomy" id="285351"/>
    <lineage>
        <taxon>Bacteria</taxon>
        <taxon>Bacillati</taxon>
        <taxon>Actinomycetota</taxon>
        <taxon>Actinomycetes</taxon>
        <taxon>Micrococcales</taxon>
        <taxon>Jonesiaceae</taxon>
        <taxon>Flavimobilis</taxon>
    </lineage>
</organism>
<proteinExistence type="predicted"/>
<keyword evidence="2" id="KW-1185">Reference proteome</keyword>
<sequence>MTTTLRAREPRDLLALIPHQLGFAPERSAVALSLRPPRARVGLAARVDLADLVDPSTGAQMSRTLVSHLASDGATAAVLVLYVPEAVTERLPDELLGAVLRFEEACDPHLDLREVWVVDPTAYAEVHPDGYVGAAAPVGDLAESAVAAHLVFTGSSVVPDRASLAAPAPAPAARRGTAARAARRSRQARAEAVAEAGETGLLSWRSAQVRTWRSLVAAVEPGTPPGAAALGRLCAGLDDVVVRDAVLLSLVSEVGDLPEASLLGSGAQGTEDRTGWAISCIVDPVVGVAPSPELVHPARRVLSELVAHRAGRPAAPTLLALLAWWEGSGAAADAWLERAAAADPDYRLAALLRQAVDAGMPPGWVRSRRARD</sequence>
<dbReference type="Pfam" id="PF13830">
    <property type="entry name" value="DUF4192"/>
    <property type="match status" value="2"/>
</dbReference>
<dbReference type="STRING" id="285351.SAMN04488035_1444"/>
<dbReference type="OrthoDB" id="4954868at2"/>
<gene>
    <name evidence="1" type="ORF">SAMN04488035_1444</name>
</gene>
<accession>A0A1I2FPI9</accession>
<dbReference type="RefSeq" id="WP_093376608.1">
    <property type="nucleotide sequence ID" value="NZ_BNAN01000002.1"/>
</dbReference>
<dbReference type="AlphaFoldDB" id="A0A1I2FPI9"/>